<organism evidence="2 3">
    <name type="scientific">Desmophyllum pertusum</name>
    <dbReference type="NCBI Taxonomy" id="174260"/>
    <lineage>
        <taxon>Eukaryota</taxon>
        <taxon>Metazoa</taxon>
        <taxon>Cnidaria</taxon>
        <taxon>Anthozoa</taxon>
        <taxon>Hexacorallia</taxon>
        <taxon>Scleractinia</taxon>
        <taxon>Caryophylliina</taxon>
        <taxon>Caryophylliidae</taxon>
        <taxon>Desmophyllum</taxon>
    </lineage>
</organism>
<name>A0A9W9YKB7_9CNID</name>
<dbReference type="AlphaFoldDB" id="A0A9W9YKB7"/>
<dbReference type="Proteomes" id="UP001163046">
    <property type="component" value="Unassembled WGS sequence"/>
</dbReference>
<dbReference type="Gene3D" id="1.10.630.10">
    <property type="entry name" value="Cytochrome P450"/>
    <property type="match status" value="1"/>
</dbReference>
<protein>
    <submittedName>
        <fullName evidence="2">Thromboxane-A synthase</fullName>
    </submittedName>
</protein>
<dbReference type="GO" id="GO:0020037">
    <property type="term" value="F:heme binding"/>
    <property type="evidence" value="ECO:0007669"/>
    <property type="project" value="InterPro"/>
</dbReference>
<reference evidence="2" key="1">
    <citation type="submission" date="2023-01" db="EMBL/GenBank/DDBJ databases">
        <title>Genome assembly of the deep-sea coral Lophelia pertusa.</title>
        <authorList>
            <person name="Herrera S."/>
            <person name="Cordes E."/>
        </authorList>
    </citation>
    <scope>NUCLEOTIDE SEQUENCE</scope>
    <source>
        <strain evidence="2">USNM1676648</strain>
        <tissue evidence="2">Polyp</tissue>
    </source>
</reference>
<accession>A0A9W9YKB7</accession>
<comment type="caution">
    <text evidence="2">The sequence shown here is derived from an EMBL/GenBank/DDBJ whole genome shotgun (WGS) entry which is preliminary data.</text>
</comment>
<dbReference type="Pfam" id="PF00067">
    <property type="entry name" value="p450"/>
    <property type="match status" value="1"/>
</dbReference>
<dbReference type="OrthoDB" id="2789670at2759"/>
<dbReference type="PANTHER" id="PTHR24301:SF2">
    <property type="entry name" value="THROMBOXANE-A SYNTHASE"/>
    <property type="match status" value="1"/>
</dbReference>
<dbReference type="InterPro" id="IPR001128">
    <property type="entry name" value="Cyt_P450"/>
</dbReference>
<sequence length="191" mass="21062">MASEVGFDLVVNVDIAASKSSSFSASFAIGRRLSIVCVRFVASQMSWLLSAPPPKFPLRLIYRIAYTKERIGSHSVENESSMRSRLNLIELMLNADTRGKGLSDDEIAAQSIGFLLAGSDTPSVTLSLTCFFIAANPEVQEKLHHEIDSVWTDEEEIPSYDTARELPYLDMVIAETLRLHPTGMGQPLTLI</sequence>
<evidence type="ECO:0000313" key="2">
    <source>
        <dbReference type="EMBL" id="KAJ7354977.1"/>
    </source>
</evidence>
<dbReference type="PANTHER" id="PTHR24301">
    <property type="entry name" value="THROMBOXANE-A SYNTHASE"/>
    <property type="match status" value="1"/>
</dbReference>
<dbReference type="InterPro" id="IPR036396">
    <property type="entry name" value="Cyt_P450_sf"/>
</dbReference>
<dbReference type="GO" id="GO:0016705">
    <property type="term" value="F:oxidoreductase activity, acting on paired donors, with incorporation or reduction of molecular oxygen"/>
    <property type="evidence" value="ECO:0007669"/>
    <property type="project" value="InterPro"/>
</dbReference>
<proteinExistence type="inferred from homology"/>
<dbReference type="GO" id="GO:0004497">
    <property type="term" value="F:monooxygenase activity"/>
    <property type="evidence" value="ECO:0007669"/>
    <property type="project" value="InterPro"/>
</dbReference>
<evidence type="ECO:0000256" key="1">
    <source>
        <dbReference type="ARBA" id="ARBA00010617"/>
    </source>
</evidence>
<dbReference type="SUPFAM" id="SSF48264">
    <property type="entry name" value="Cytochrome P450"/>
    <property type="match status" value="1"/>
</dbReference>
<comment type="similarity">
    <text evidence="1">Belongs to the cytochrome P450 family.</text>
</comment>
<dbReference type="GO" id="GO:0005506">
    <property type="term" value="F:iron ion binding"/>
    <property type="evidence" value="ECO:0007669"/>
    <property type="project" value="InterPro"/>
</dbReference>
<gene>
    <name evidence="2" type="primary">TBXAS1_31</name>
    <name evidence="2" type="ORF">OS493_028636</name>
</gene>
<evidence type="ECO:0000313" key="3">
    <source>
        <dbReference type="Proteomes" id="UP001163046"/>
    </source>
</evidence>
<keyword evidence="3" id="KW-1185">Reference proteome</keyword>
<dbReference type="EMBL" id="MU827329">
    <property type="protein sequence ID" value="KAJ7354977.1"/>
    <property type="molecule type" value="Genomic_DNA"/>
</dbReference>